<name>A0A830D869_9LAMI</name>
<gene>
    <name evidence="3" type="ORF">PHJA_002738900</name>
</gene>
<dbReference type="GO" id="GO:0004857">
    <property type="term" value="F:enzyme inhibitor activity"/>
    <property type="evidence" value="ECO:0007669"/>
    <property type="project" value="InterPro"/>
</dbReference>
<protein>
    <recommendedName>
        <fullName evidence="2">Pectinesterase inhibitor domain-containing protein</fullName>
    </recommendedName>
</protein>
<keyword evidence="1" id="KW-0732">Signal</keyword>
<dbReference type="EMBL" id="BMAC01001135">
    <property type="protein sequence ID" value="GFQ05949.1"/>
    <property type="molecule type" value="Genomic_DNA"/>
</dbReference>
<dbReference type="Gene3D" id="1.20.140.40">
    <property type="entry name" value="Invertase/pectin methylesterase inhibitor family protein"/>
    <property type="match status" value="1"/>
</dbReference>
<dbReference type="AlphaFoldDB" id="A0A830D869"/>
<dbReference type="SUPFAM" id="SSF101148">
    <property type="entry name" value="Plant invertase/pectin methylesterase inhibitor"/>
    <property type="match status" value="1"/>
</dbReference>
<dbReference type="OrthoDB" id="1740953at2759"/>
<sequence>MAFLSLHQTLSIFIAAIMAFSVLASDDKHCGDLSSVENICKTTEFPDLCYTSLVPKIGLFADPQQIYRQSAQIALCELWKASAAFAENSSLEQLIAKILPGNESATSALLDCRLLLVSHASSNVYDSLSLNEKIIISSNARKNVLKLLSGAVSDLEGCVNGFTNLSLKLRNVVLRKLKKSAEYTLNSLYIVDEIDRCLVEATKN</sequence>
<evidence type="ECO:0000313" key="4">
    <source>
        <dbReference type="Proteomes" id="UP000653305"/>
    </source>
</evidence>
<keyword evidence="4" id="KW-1185">Reference proteome</keyword>
<accession>A0A830D869</accession>
<dbReference type="Pfam" id="PF04043">
    <property type="entry name" value="PMEI"/>
    <property type="match status" value="1"/>
</dbReference>
<comment type="caution">
    <text evidence="3">The sequence shown here is derived from an EMBL/GenBank/DDBJ whole genome shotgun (WGS) entry which is preliminary data.</text>
</comment>
<dbReference type="CDD" id="cd15798">
    <property type="entry name" value="PMEI-like_3"/>
    <property type="match status" value="1"/>
</dbReference>
<evidence type="ECO:0000259" key="2">
    <source>
        <dbReference type="SMART" id="SM00856"/>
    </source>
</evidence>
<dbReference type="SMART" id="SM00856">
    <property type="entry name" value="PMEI"/>
    <property type="match status" value="1"/>
</dbReference>
<feature type="signal peptide" evidence="1">
    <location>
        <begin position="1"/>
        <end position="24"/>
    </location>
</feature>
<dbReference type="Proteomes" id="UP000653305">
    <property type="component" value="Unassembled WGS sequence"/>
</dbReference>
<organism evidence="3 4">
    <name type="scientific">Phtheirospermum japonicum</name>
    <dbReference type="NCBI Taxonomy" id="374723"/>
    <lineage>
        <taxon>Eukaryota</taxon>
        <taxon>Viridiplantae</taxon>
        <taxon>Streptophyta</taxon>
        <taxon>Embryophyta</taxon>
        <taxon>Tracheophyta</taxon>
        <taxon>Spermatophyta</taxon>
        <taxon>Magnoliopsida</taxon>
        <taxon>eudicotyledons</taxon>
        <taxon>Gunneridae</taxon>
        <taxon>Pentapetalae</taxon>
        <taxon>asterids</taxon>
        <taxon>lamiids</taxon>
        <taxon>Lamiales</taxon>
        <taxon>Orobanchaceae</taxon>
        <taxon>Orobanchaceae incertae sedis</taxon>
        <taxon>Phtheirospermum</taxon>
    </lineage>
</organism>
<proteinExistence type="predicted"/>
<evidence type="ECO:0000313" key="3">
    <source>
        <dbReference type="EMBL" id="GFQ05949.1"/>
    </source>
</evidence>
<feature type="chain" id="PRO_5032447554" description="Pectinesterase inhibitor domain-containing protein" evidence="1">
    <location>
        <begin position="25"/>
        <end position="204"/>
    </location>
</feature>
<feature type="domain" description="Pectinesterase inhibitor" evidence="2">
    <location>
        <begin position="31"/>
        <end position="190"/>
    </location>
</feature>
<dbReference type="InterPro" id="IPR006501">
    <property type="entry name" value="Pectinesterase_inhib_dom"/>
</dbReference>
<dbReference type="InterPro" id="IPR035513">
    <property type="entry name" value="Invertase/methylesterase_inhib"/>
</dbReference>
<evidence type="ECO:0000256" key="1">
    <source>
        <dbReference type="SAM" id="SignalP"/>
    </source>
</evidence>
<reference evidence="3" key="1">
    <citation type="submission" date="2020-07" db="EMBL/GenBank/DDBJ databases">
        <title>Ethylene signaling mediates host invasion by parasitic plants.</title>
        <authorList>
            <person name="Yoshida S."/>
        </authorList>
    </citation>
    <scope>NUCLEOTIDE SEQUENCE</scope>
    <source>
        <strain evidence="3">Okayama</strain>
    </source>
</reference>